<organism evidence="3">
    <name type="scientific">Trepomonas sp. PC1</name>
    <dbReference type="NCBI Taxonomy" id="1076344"/>
    <lineage>
        <taxon>Eukaryota</taxon>
        <taxon>Metamonada</taxon>
        <taxon>Diplomonadida</taxon>
        <taxon>Hexamitidae</taxon>
        <taxon>Hexamitinae</taxon>
        <taxon>Trepomonas</taxon>
    </lineage>
</organism>
<evidence type="ECO:0000259" key="2">
    <source>
        <dbReference type="PROSITE" id="PS50011"/>
    </source>
</evidence>
<evidence type="ECO:0000313" key="3">
    <source>
        <dbReference type="EMBL" id="JAP90580.1"/>
    </source>
</evidence>
<feature type="non-terminal residue" evidence="3">
    <location>
        <position position="1"/>
    </location>
</feature>
<protein>
    <submittedName>
        <fullName evidence="3">Protein kinase domain-containing protein</fullName>
    </submittedName>
</protein>
<dbReference type="PROSITE" id="PS50011">
    <property type="entry name" value="PROTEIN_KINASE_DOM"/>
    <property type="match status" value="1"/>
</dbReference>
<feature type="non-terminal residue" evidence="3">
    <location>
        <position position="149"/>
    </location>
</feature>
<dbReference type="EMBL" id="GDID01006026">
    <property type="protein sequence ID" value="JAP90580.1"/>
    <property type="molecule type" value="Transcribed_RNA"/>
</dbReference>
<feature type="domain" description="Protein kinase" evidence="2">
    <location>
        <begin position="1"/>
        <end position="149"/>
    </location>
</feature>
<feature type="chain" id="PRO_5007526535" evidence="1">
    <location>
        <begin position="19"/>
        <end position="149"/>
    </location>
</feature>
<evidence type="ECO:0000256" key="1">
    <source>
        <dbReference type="SAM" id="SignalP"/>
    </source>
</evidence>
<proteinExistence type="predicted"/>
<dbReference type="Pfam" id="PF05445">
    <property type="entry name" value="Pox_ser-thr_kin"/>
    <property type="match status" value="1"/>
</dbReference>
<sequence>KFVQLMALLLIQIHSCHMHNFVISDMKPSNIMIDDQCNPKIVDLGDILYLGKDLTKVPSSQQSEENIQEVLPTNAKTGSEIELAVCVDVNQSPSQSNQENQFNMFNHSLDQIVVNSKIAYQEKQFEESTTEQFNNYLEEQSQLTSSSIP</sequence>
<keyword evidence="3" id="KW-0808">Transferase</keyword>
<dbReference type="GO" id="GO:0005524">
    <property type="term" value="F:ATP binding"/>
    <property type="evidence" value="ECO:0007669"/>
    <property type="project" value="InterPro"/>
</dbReference>
<dbReference type="InterPro" id="IPR008790">
    <property type="entry name" value="Poxvirus_ser/thr_kinase"/>
</dbReference>
<keyword evidence="3" id="KW-0418">Kinase</keyword>
<gene>
    <name evidence="3" type="ORF">TPC1_20121</name>
</gene>
<dbReference type="InterPro" id="IPR000719">
    <property type="entry name" value="Prot_kinase_dom"/>
</dbReference>
<dbReference type="GO" id="GO:0004672">
    <property type="term" value="F:protein kinase activity"/>
    <property type="evidence" value="ECO:0007669"/>
    <property type="project" value="InterPro"/>
</dbReference>
<name>A0A146K0Y7_9EUKA</name>
<dbReference type="SUPFAM" id="SSF56112">
    <property type="entry name" value="Protein kinase-like (PK-like)"/>
    <property type="match status" value="1"/>
</dbReference>
<dbReference type="AlphaFoldDB" id="A0A146K0Y7"/>
<dbReference type="Gene3D" id="1.10.510.10">
    <property type="entry name" value="Transferase(Phosphotransferase) domain 1"/>
    <property type="match status" value="1"/>
</dbReference>
<accession>A0A146K0Y7</accession>
<dbReference type="InterPro" id="IPR011009">
    <property type="entry name" value="Kinase-like_dom_sf"/>
</dbReference>
<keyword evidence="1" id="KW-0732">Signal</keyword>
<reference evidence="3" key="1">
    <citation type="submission" date="2015-07" db="EMBL/GenBank/DDBJ databases">
        <title>Adaptation to a free-living lifestyle via gene acquisitions in the diplomonad Trepomonas sp. PC1.</title>
        <authorList>
            <person name="Xu F."/>
            <person name="Jerlstrom-Hultqvist J."/>
            <person name="Kolisko M."/>
            <person name="Simpson A.G.B."/>
            <person name="Roger A.J."/>
            <person name="Svard S.G."/>
            <person name="Andersson J.O."/>
        </authorList>
    </citation>
    <scope>NUCLEOTIDE SEQUENCE</scope>
    <source>
        <strain evidence="3">PC1</strain>
    </source>
</reference>
<feature type="signal peptide" evidence="1">
    <location>
        <begin position="1"/>
        <end position="18"/>
    </location>
</feature>